<gene>
    <name evidence="2" type="ORF">A6V37_37630</name>
</gene>
<evidence type="ECO:0000313" key="3">
    <source>
        <dbReference type="Proteomes" id="UP000078116"/>
    </source>
</evidence>
<dbReference type="Proteomes" id="UP000078116">
    <property type="component" value="Unassembled WGS sequence"/>
</dbReference>
<evidence type="ECO:0000256" key="1">
    <source>
        <dbReference type="SAM" id="MobiDB-lite"/>
    </source>
</evidence>
<proteinExistence type="predicted"/>
<name>A0A1A9NH74_9BURK</name>
<dbReference type="EMBL" id="LXKA01000030">
    <property type="protein sequence ID" value="OAJ65525.1"/>
    <property type="molecule type" value="Genomic_DNA"/>
</dbReference>
<evidence type="ECO:0000313" key="2">
    <source>
        <dbReference type="EMBL" id="OAJ65525.1"/>
    </source>
</evidence>
<feature type="region of interest" description="Disordered" evidence="1">
    <location>
        <begin position="53"/>
        <end position="83"/>
    </location>
</feature>
<protein>
    <submittedName>
        <fullName evidence="2">Uncharacterized protein</fullName>
    </submittedName>
</protein>
<feature type="compositionally biased region" description="Gly residues" evidence="1">
    <location>
        <begin position="54"/>
        <end position="63"/>
    </location>
</feature>
<comment type="caution">
    <text evidence="2">The sequence shown here is derived from an EMBL/GenBank/DDBJ whole genome shotgun (WGS) entry which is preliminary data.</text>
</comment>
<reference evidence="2 3" key="1">
    <citation type="submission" date="2016-04" db="EMBL/GenBank/DDBJ databases">
        <title>Reclassification of Paraburkholderia panaciterrae (Farh et al. 2015) Dobritsa &amp; Samadpour 2016 as a later homotypic synonym of Paraburkholderia ginsengiterrae (Farh et al. 2015) Dobritsa &amp; Samadpour 2016.</title>
        <authorList>
            <person name="Dobritsa A.P."/>
            <person name="Kutumbaka K."/>
            <person name="Samadpour M."/>
        </authorList>
    </citation>
    <scope>NUCLEOTIDE SEQUENCE [LARGE SCALE GENOMIC DNA]</scope>
    <source>
        <strain evidence="2 3">DCY85</strain>
    </source>
</reference>
<accession>A0A1A9NH74</accession>
<sequence>MGGGACGRRRRGELGGRGGRGTAKEAGDAGGTGSCWGIVDGLARWRELSLIQTAGGGSAGGGSNDETQWTDMIARTVGDDNRA</sequence>
<organism evidence="2 3">
    <name type="scientific">Paraburkholderia ginsengiterrae</name>
    <dbReference type="NCBI Taxonomy" id="1462993"/>
    <lineage>
        <taxon>Bacteria</taxon>
        <taxon>Pseudomonadati</taxon>
        <taxon>Pseudomonadota</taxon>
        <taxon>Betaproteobacteria</taxon>
        <taxon>Burkholderiales</taxon>
        <taxon>Burkholderiaceae</taxon>
        <taxon>Paraburkholderia</taxon>
    </lineage>
</organism>
<dbReference type="AlphaFoldDB" id="A0A1A9NH74"/>
<feature type="region of interest" description="Disordered" evidence="1">
    <location>
        <begin position="1"/>
        <end position="34"/>
    </location>
</feature>